<dbReference type="Gene3D" id="3.40.50.720">
    <property type="entry name" value="NAD(P)-binding Rossmann-like Domain"/>
    <property type="match status" value="1"/>
</dbReference>
<feature type="domain" description="Tetrapyrrole methylase" evidence="15">
    <location>
        <begin position="209"/>
        <end position="440"/>
    </location>
</feature>
<evidence type="ECO:0000256" key="14">
    <source>
        <dbReference type="RuleBase" id="RU003960"/>
    </source>
</evidence>
<evidence type="ECO:0000256" key="2">
    <source>
        <dbReference type="ARBA" id="ARBA00005879"/>
    </source>
</evidence>
<dbReference type="NCBIfam" id="TIGR01470">
    <property type="entry name" value="cysG_Nterm"/>
    <property type="match status" value="1"/>
</dbReference>
<dbReference type="GO" id="GO:0043115">
    <property type="term" value="F:precorrin-2 dehydrogenase activity"/>
    <property type="evidence" value="ECO:0007669"/>
    <property type="project" value="UniProtKB-EC"/>
</dbReference>
<sequence>MLALPLSWPLEGRRVVLIGAGDWLARKLTLLRRTPARLSVYTPDGGTFDIETEQRWPEVADLSDATLVVVAFDDRAKAERGAALARAAHLPVNVVDFPDLGDFHIPAIIDRGSLSIGVATGGTAPVLARETRRKIEAAVPPSEAFLADFATRLSPALREAFANVDDRRRVWEAVLDSSAARLAREGKVEAALEQARKDIQNSPSRTGVVHLVGAGPGDPELLTLKALRLLSEADVIVYDRLVGDGIMDMARRDCERFYVGKARSNHSVPQDQIHTLLVEQAKLGKRVVRLKGGDPFVFGRGGEEVEALKAAGIEVHITPGITAALGCAASSGVPLTHRDHAQSVSFITGHAQAPAEKCEAVFGSEGATTKKEGDFEHNPLQLDWDRLAAKNHTLAVYMGVHTAQTISDKLTAHGRDPETPVLVIENGTRPNEKRRLTRLSLLPDALRADPPQGPALLMIGEVASLYTPTAPELGISL</sequence>
<keyword evidence="7 18" id="KW-0560">Oxidoreductase</keyword>
<evidence type="ECO:0000259" key="17">
    <source>
        <dbReference type="Pfam" id="PF14824"/>
    </source>
</evidence>
<evidence type="ECO:0000259" key="16">
    <source>
        <dbReference type="Pfam" id="PF10414"/>
    </source>
</evidence>
<protein>
    <submittedName>
        <fullName evidence="18">Siroheme synthase CysG</fullName>
        <ecNumber evidence="18">1.3.1.76</ecNumber>
        <ecNumber evidence="18">2.1.1.107</ecNumber>
        <ecNumber evidence="18">4.99.1.4</ecNumber>
    </submittedName>
</protein>
<dbReference type="InterPro" id="IPR019478">
    <property type="entry name" value="Sirohaem_synthase_dimer_dom"/>
</dbReference>
<dbReference type="Pfam" id="PF00590">
    <property type="entry name" value="TP_methylase"/>
    <property type="match status" value="1"/>
</dbReference>
<dbReference type="Pfam" id="PF14824">
    <property type="entry name" value="Sirohm_synth_M"/>
    <property type="match status" value="1"/>
</dbReference>
<keyword evidence="3" id="KW-0169">Cobalamin biosynthesis</keyword>
<dbReference type="InterPro" id="IPR006367">
    <property type="entry name" value="Sirohaem_synthase_N"/>
</dbReference>
<evidence type="ECO:0000256" key="1">
    <source>
        <dbReference type="ARBA" id="ARBA00005010"/>
    </source>
</evidence>
<keyword evidence="6" id="KW-0949">S-adenosyl-L-methionine</keyword>
<keyword evidence="5 14" id="KW-0808">Transferase</keyword>
<evidence type="ECO:0000256" key="10">
    <source>
        <dbReference type="ARBA" id="ARBA00023244"/>
    </source>
</evidence>
<dbReference type="InterPro" id="IPR003043">
    <property type="entry name" value="Uropor_MeTrfase_CS"/>
</dbReference>
<dbReference type="GO" id="GO:0051266">
    <property type="term" value="F:sirohydrochlorin ferrochelatase activity"/>
    <property type="evidence" value="ECO:0007669"/>
    <property type="project" value="UniProtKB-EC"/>
</dbReference>
<evidence type="ECO:0000256" key="13">
    <source>
        <dbReference type="ARBA" id="ARBA00047561"/>
    </source>
</evidence>
<evidence type="ECO:0000313" key="18">
    <source>
        <dbReference type="EMBL" id="MDC7682739.1"/>
    </source>
</evidence>
<keyword evidence="19" id="KW-1185">Reference proteome</keyword>
<accession>A0ABT5HRP7</accession>
<comment type="pathway">
    <text evidence="12">Porphyrin-containing compound metabolism; siroheme biosynthesis; precorrin-2 from uroporphyrinogen III: step 1/1.</text>
</comment>
<dbReference type="EC" id="4.99.1.4" evidence="18"/>
<dbReference type="InterPro" id="IPR035996">
    <property type="entry name" value="4pyrrol_Methylase_sf"/>
</dbReference>
<dbReference type="Proteomes" id="UP001214854">
    <property type="component" value="Unassembled WGS sequence"/>
</dbReference>
<comment type="similarity">
    <text evidence="2 14">Belongs to the precorrin methyltransferase family.</text>
</comment>
<evidence type="ECO:0000313" key="19">
    <source>
        <dbReference type="Proteomes" id="UP001214854"/>
    </source>
</evidence>
<dbReference type="SUPFAM" id="SSF75615">
    <property type="entry name" value="Siroheme synthase middle domains-like"/>
    <property type="match status" value="1"/>
</dbReference>
<evidence type="ECO:0000256" key="6">
    <source>
        <dbReference type="ARBA" id="ARBA00022691"/>
    </source>
</evidence>
<dbReference type="InterPro" id="IPR028281">
    <property type="entry name" value="Sirohaem_synthase_central"/>
</dbReference>
<dbReference type="PROSITE" id="PS00839">
    <property type="entry name" value="SUMT_1"/>
    <property type="match status" value="1"/>
</dbReference>
<dbReference type="EC" id="2.1.1.107" evidence="18"/>
<comment type="pathway">
    <text evidence="1">Porphyrin-containing compound metabolism; siroheme biosynthesis; sirohydrochlorin from precorrin-2: step 1/1.</text>
</comment>
<dbReference type="Gene3D" id="3.30.950.10">
    <property type="entry name" value="Methyltransferase, Cobalt-precorrin-4 Transmethylase, Domain 2"/>
    <property type="match status" value="1"/>
</dbReference>
<dbReference type="PANTHER" id="PTHR45790">
    <property type="entry name" value="SIROHEME SYNTHASE-RELATED"/>
    <property type="match status" value="1"/>
</dbReference>
<evidence type="ECO:0000256" key="12">
    <source>
        <dbReference type="ARBA" id="ARBA00025705"/>
    </source>
</evidence>
<dbReference type="Gene3D" id="1.10.8.210">
    <property type="entry name" value="Sirohaem synthase, dimerisation domain"/>
    <property type="match status" value="1"/>
</dbReference>
<dbReference type="GO" id="GO:0004851">
    <property type="term" value="F:uroporphyrin-III C-methyltransferase activity"/>
    <property type="evidence" value="ECO:0007669"/>
    <property type="project" value="UniProtKB-EC"/>
</dbReference>
<dbReference type="PANTHER" id="PTHR45790:SF3">
    <property type="entry name" value="S-ADENOSYL-L-METHIONINE-DEPENDENT UROPORPHYRINOGEN III METHYLTRANSFERASE, CHLOROPLASTIC"/>
    <property type="match status" value="1"/>
</dbReference>
<feature type="domain" description="Sirohaem synthase dimerisation" evidence="16">
    <location>
        <begin position="146"/>
        <end position="194"/>
    </location>
</feature>
<evidence type="ECO:0000256" key="5">
    <source>
        <dbReference type="ARBA" id="ARBA00022679"/>
    </source>
</evidence>
<organism evidence="18 19">
    <name type="scientific">Asticcacaulis aquaticus</name>
    <dbReference type="NCBI Taxonomy" id="2984212"/>
    <lineage>
        <taxon>Bacteria</taxon>
        <taxon>Pseudomonadati</taxon>
        <taxon>Pseudomonadota</taxon>
        <taxon>Alphaproteobacteria</taxon>
        <taxon>Caulobacterales</taxon>
        <taxon>Caulobacteraceae</taxon>
        <taxon>Asticcacaulis</taxon>
    </lineage>
</organism>
<dbReference type="InterPro" id="IPR050161">
    <property type="entry name" value="Siro_Cobalamin_biosynth"/>
</dbReference>
<keyword evidence="10" id="KW-0627">Porphyrin biosynthesis</keyword>
<dbReference type="NCBIfam" id="TIGR01469">
    <property type="entry name" value="cobA_cysG_Cterm"/>
    <property type="match status" value="1"/>
</dbReference>
<dbReference type="GO" id="GO:0032259">
    <property type="term" value="P:methylation"/>
    <property type="evidence" value="ECO:0007669"/>
    <property type="project" value="UniProtKB-KW"/>
</dbReference>
<dbReference type="SUPFAM" id="SSF53790">
    <property type="entry name" value="Tetrapyrrole methylase"/>
    <property type="match status" value="1"/>
</dbReference>
<evidence type="ECO:0000259" key="15">
    <source>
        <dbReference type="Pfam" id="PF00590"/>
    </source>
</evidence>
<dbReference type="PIRSF" id="PIRSF036426">
    <property type="entry name" value="Sirohaem_synth"/>
    <property type="match status" value="1"/>
</dbReference>
<keyword evidence="8" id="KW-0520">NAD</keyword>
<dbReference type="InterPro" id="IPR036291">
    <property type="entry name" value="NAD(P)-bd_dom_sf"/>
</dbReference>
<dbReference type="InterPro" id="IPR014777">
    <property type="entry name" value="4pyrrole_Mease_sub1"/>
</dbReference>
<dbReference type="SUPFAM" id="SSF51735">
    <property type="entry name" value="NAD(P)-binding Rossmann-fold domains"/>
    <property type="match status" value="1"/>
</dbReference>
<dbReference type="CDD" id="cd11642">
    <property type="entry name" value="SUMT"/>
    <property type="match status" value="1"/>
</dbReference>
<keyword evidence="11" id="KW-0511">Multifunctional enzyme</keyword>
<keyword evidence="4 14" id="KW-0489">Methyltransferase</keyword>
<dbReference type="InterPro" id="IPR037115">
    <property type="entry name" value="Sirohaem_synt_dimer_dom_sf"/>
</dbReference>
<dbReference type="Gene3D" id="3.30.160.110">
    <property type="entry name" value="Siroheme synthase, domain 2"/>
    <property type="match status" value="1"/>
</dbReference>
<dbReference type="RefSeq" id="WP_272747221.1">
    <property type="nucleotide sequence ID" value="NZ_JAQQKX010000003.1"/>
</dbReference>
<dbReference type="EC" id="1.3.1.76" evidence="18"/>
<comment type="catalytic activity">
    <reaction evidence="13">
        <text>precorrin-2 + NAD(+) = sirohydrochlorin + NADH + 2 H(+)</text>
        <dbReference type="Rhea" id="RHEA:15613"/>
        <dbReference type="ChEBI" id="CHEBI:15378"/>
        <dbReference type="ChEBI" id="CHEBI:57540"/>
        <dbReference type="ChEBI" id="CHEBI:57945"/>
        <dbReference type="ChEBI" id="CHEBI:58351"/>
        <dbReference type="ChEBI" id="CHEBI:58827"/>
        <dbReference type="EC" id="1.3.1.76"/>
    </reaction>
</comment>
<evidence type="ECO:0000256" key="4">
    <source>
        <dbReference type="ARBA" id="ARBA00022603"/>
    </source>
</evidence>
<dbReference type="InterPro" id="IPR014776">
    <property type="entry name" value="4pyrrole_Mease_sub2"/>
</dbReference>
<keyword evidence="9 18" id="KW-0456">Lyase</keyword>
<reference evidence="18 19" key="1">
    <citation type="submission" date="2023-01" db="EMBL/GenBank/DDBJ databases">
        <title>Novel species of the genus Asticcacaulis isolated from rivers.</title>
        <authorList>
            <person name="Lu H."/>
        </authorList>
    </citation>
    <scope>NUCLEOTIDE SEQUENCE [LARGE SCALE GENOMIC DNA]</scope>
    <source>
        <strain evidence="18 19">BYS171W</strain>
    </source>
</reference>
<comment type="caution">
    <text evidence="18">The sequence shown here is derived from an EMBL/GenBank/DDBJ whole genome shotgun (WGS) entry which is preliminary data.</text>
</comment>
<name>A0ABT5HRP7_9CAUL</name>
<dbReference type="NCBIfam" id="NF007922">
    <property type="entry name" value="PRK10637.1"/>
    <property type="match status" value="1"/>
</dbReference>
<dbReference type="InterPro" id="IPR006366">
    <property type="entry name" value="CobA/CysG_C"/>
</dbReference>
<evidence type="ECO:0000256" key="11">
    <source>
        <dbReference type="ARBA" id="ARBA00023268"/>
    </source>
</evidence>
<dbReference type="Gene3D" id="3.40.1010.10">
    <property type="entry name" value="Cobalt-precorrin-4 Transmethylase, Domain 1"/>
    <property type="match status" value="1"/>
</dbReference>
<proteinExistence type="inferred from homology"/>
<evidence type="ECO:0000256" key="8">
    <source>
        <dbReference type="ARBA" id="ARBA00023027"/>
    </source>
</evidence>
<feature type="domain" description="Siroheme synthase central" evidence="17">
    <location>
        <begin position="111"/>
        <end position="137"/>
    </location>
</feature>
<evidence type="ECO:0000256" key="9">
    <source>
        <dbReference type="ARBA" id="ARBA00023239"/>
    </source>
</evidence>
<gene>
    <name evidence="18" type="primary">cysG</name>
    <name evidence="18" type="ORF">PQU92_05590</name>
</gene>
<dbReference type="InterPro" id="IPR000878">
    <property type="entry name" value="4pyrrol_Mease"/>
</dbReference>
<dbReference type="InterPro" id="IPR012409">
    <property type="entry name" value="Sirohaem_synth"/>
</dbReference>
<dbReference type="PROSITE" id="PS00840">
    <property type="entry name" value="SUMT_2"/>
    <property type="match status" value="1"/>
</dbReference>
<dbReference type="Pfam" id="PF10414">
    <property type="entry name" value="CysG_dimeriser"/>
    <property type="match status" value="1"/>
</dbReference>
<dbReference type="Pfam" id="PF13241">
    <property type="entry name" value="NAD_binding_7"/>
    <property type="match status" value="1"/>
</dbReference>
<dbReference type="NCBIfam" id="NF004790">
    <property type="entry name" value="PRK06136.1"/>
    <property type="match status" value="1"/>
</dbReference>
<evidence type="ECO:0000256" key="3">
    <source>
        <dbReference type="ARBA" id="ARBA00022573"/>
    </source>
</evidence>
<dbReference type="EMBL" id="JAQQKX010000003">
    <property type="protein sequence ID" value="MDC7682739.1"/>
    <property type="molecule type" value="Genomic_DNA"/>
</dbReference>
<evidence type="ECO:0000256" key="7">
    <source>
        <dbReference type="ARBA" id="ARBA00023002"/>
    </source>
</evidence>